<comment type="caution">
    <text evidence="7">The sequence shown here is derived from an EMBL/GenBank/DDBJ whole genome shotgun (WGS) entry which is preliminary data.</text>
</comment>
<keyword evidence="3 6" id="KW-0812">Transmembrane</keyword>
<feature type="transmembrane region" description="Helical" evidence="6">
    <location>
        <begin position="59"/>
        <end position="79"/>
    </location>
</feature>
<dbReference type="PANTHER" id="PTHR30250:SF11">
    <property type="entry name" value="O-ANTIGEN TRANSPORTER-RELATED"/>
    <property type="match status" value="1"/>
</dbReference>
<keyword evidence="4 6" id="KW-1133">Transmembrane helix</keyword>
<feature type="transmembrane region" description="Helical" evidence="6">
    <location>
        <begin position="317"/>
        <end position="340"/>
    </location>
</feature>
<protein>
    <recommendedName>
        <fullName evidence="9">Polysaccharide biosynthesis protein</fullName>
    </recommendedName>
</protein>
<evidence type="ECO:0000313" key="8">
    <source>
        <dbReference type="Proteomes" id="UP001501588"/>
    </source>
</evidence>
<keyword evidence="5 6" id="KW-0472">Membrane</keyword>
<feature type="transmembrane region" description="Helical" evidence="6">
    <location>
        <begin position="193"/>
        <end position="212"/>
    </location>
</feature>
<feature type="transmembrane region" description="Helical" evidence="6">
    <location>
        <begin position="269"/>
        <end position="287"/>
    </location>
</feature>
<keyword evidence="2" id="KW-1003">Cell membrane</keyword>
<feature type="transmembrane region" description="Helical" evidence="6">
    <location>
        <begin position="232"/>
        <end position="249"/>
    </location>
</feature>
<comment type="subcellular location">
    <subcellularLocation>
        <location evidence="1">Cell membrane</location>
        <topology evidence="1">Multi-pass membrane protein</topology>
    </subcellularLocation>
</comment>
<feature type="transmembrane region" description="Helical" evidence="6">
    <location>
        <begin position="99"/>
        <end position="124"/>
    </location>
</feature>
<feature type="transmembrane region" description="Helical" evidence="6">
    <location>
        <begin position="136"/>
        <end position="158"/>
    </location>
</feature>
<evidence type="ECO:0000256" key="1">
    <source>
        <dbReference type="ARBA" id="ARBA00004651"/>
    </source>
</evidence>
<sequence length="459" mass="48123">MSGEGAQATVPNATQPRSPLWKAFHRSGRMAPYALDPVLRIANALLGLLIPLLLGPAEFGVYALVVTLYAYGIILDFGLAQLIDRRVPALVGAGRQLELARLVSALLWLRLCIASTALVGGSLVLTGLSIGGMLPFGLASGVLSLAAGLAYMVALGPLSVHRAKLHHRTFNLGNCALGAVLFVMRTVGLLAAGVLGCFAALALGYGLLAALLQSRMLPDPRHRPTLRRAASLLGQGLPLFLVGLVWAFYMTAIRWTVSRLAPPEEFGQFAFGANVVYLLVGTIGSLSQFYYPRAATRFAAGGAFSISRTLAYDLGRLALGAGFVSAVGILLCGPFIGFFLHRYADAVPAMQTLIAAIPALAVASWLMPLLLSTSVAQPWLEGLVVYPAAVAILVVTATNGYHRAGPTGAAYGLVASALPLLAAKLWLLRRARVMSWGVAAALLSINVAVTAGLLLLALR</sequence>
<evidence type="ECO:0000256" key="5">
    <source>
        <dbReference type="ARBA" id="ARBA00023136"/>
    </source>
</evidence>
<evidence type="ECO:0000256" key="3">
    <source>
        <dbReference type="ARBA" id="ARBA00022692"/>
    </source>
</evidence>
<dbReference type="InterPro" id="IPR050833">
    <property type="entry name" value="Poly_Biosynth_Transport"/>
</dbReference>
<reference evidence="7 8" key="1">
    <citation type="journal article" date="2019" name="Int. J. Syst. Evol. Microbiol.">
        <title>The Global Catalogue of Microorganisms (GCM) 10K type strain sequencing project: providing services to taxonomists for standard genome sequencing and annotation.</title>
        <authorList>
            <consortium name="The Broad Institute Genomics Platform"/>
            <consortium name="The Broad Institute Genome Sequencing Center for Infectious Disease"/>
            <person name="Wu L."/>
            <person name="Ma J."/>
        </authorList>
    </citation>
    <scope>NUCLEOTIDE SEQUENCE [LARGE SCALE GENOMIC DNA]</scope>
    <source>
        <strain evidence="7 8">JCM 9933</strain>
    </source>
</reference>
<feature type="transmembrane region" description="Helical" evidence="6">
    <location>
        <begin position="383"/>
        <end position="401"/>
    </location>
</feature>
<evidence type="ECO:0008006" key="9">
    <source>
        <dbReference type="Google" id="ProtNLM"/>
    </source>
</evidence>
<feature type="transmembrane region" description="Helical" evidence="6">
    <location>
        <begin position="170"/>
        <end position="187"/>
    </location>
</feature>
<dbReference type="EMBL" id="BAAAFZ010000068">
    <property type="protein sequence ID" value="GAA0598912.1"/>
    <property type="molecule type" value="Genomic_DNA"/>
</dbReference>
<evidence type="ECO:0000256" key="2">
    <source>
        <dbReference type="ARBA" id="ARBA00022475"/>
    </source>
</evidence>
<feature type="transmembrane region" description="Helical" evidence="6">
    <location>
        <begin position="433"/>
        <end position="458"/>
    </location>
</feature>
<proteinExistence type="predicted"/>
<evidence type="ECO:0000256" key="6">
    <source>
        <dbReference type="SAM" id="Phobius"/>
    </source>
</evidence>
<dbReference type="Proteomes" id="UP001501588">
    <property type="component" value="Unassembled WGS sequence"/>
</dbReference>
<dbReference type="RefSeq" id="WP_343897304.1">
    <property type="nucleotide sequence ID" value="NZ_BAAAFZ010000068.1"/>
</dbReference>
<feature type="transmembrane region" description="Helical" evidence="6">
    <location>
        <begin position="33"/>
        <end position="53"/>
    </location>
</feature>
<name>A0ABN1FVT8_9PROT</name>
<gene>
    <name evidence="7" type="ORF">GCM10009416_41360</name>
</gene>
<organism evidence="7 8">
    <name type="scientific">Craurococcus roseus</name>
    <dbReference type="NCBI Taxonomy" id="77585"/>
    <lineage>
        <taxon>Bacteria</taxon>
        <taxon>Pseudomonadati</taxon>
        <taxon>Pseudomonadota</taxon>
        <taxon>Alphaproteobacteria</taxon>
        <taxon>Acetobacterales</taxon>
        <taxon>Acetobacteraceae</taxon>
        <taxon>Craurococcus</taxon>
    </lineage>
</organism>
<evidence type="ECO:0000256" key="4">
    <source>
        <dbReference type="ARBA" id="ARBA00022989"/>
    </source>
</evidence>
<keyword evidence="8" id="KW-1185">Reference proteome</keyword>
<feature type="transmembrane region" description="Helical" evidence="6">
    <location>
        <begin position="352"/>
        <end position="371"/>
    </location>
</feature>
<evidence type="ECO:0000313" key="7">
    <source>
        <dbReference type="EMBL" id="GAA0598912.1"/>
    </source>
</evidence>
<accession>A0ABN1FVT8</accession>
<feature type="transmembrane region" description="Helical" evidence="6">
    <location>
        <begin position="408"/>
        <end position="427"/>
    </location>
</feature>
<dbReference type="PANTHER" id="PTHR30250">
    <property type="entry name" value="PST FAMILY PREDICTED COLANIC ACID TRANSPORTER"/>
    <property type="match status" value="1"/>
</dbReference>